<keyword evidence="1" id="KW-0812">Transmembrane</keyword>
<evidence type="ECO:0008006" key="4">
    <source>
        <dbReference type="Google" id="ProtNLM"/>
    </source>
</evidence>
<dbReference type="Proteomes" id="UP000784880">
    <property type="component" value="Unassembled WGS sequence"/>
</dbReference>
<gene>
    <name evidence="2" type="ORF">KS419_07835</name>
</gene>
<accession>A0ABS6JD95</accession>
<protein>
    <recommendedName>
        <fullName evidence="4">ATP synthase F0 subunit 8</fullName>
    </recommendedName>
</protein>
<comment type="caution">
    <text evidence="2">The sequence shown here is derived from an EMBL/GenBank/DDBJ whole genome shotgun (WGS) entry which is preliminary data.</text>
</comment>
<dbReference type="EMBL" id="JAHQCS010000079">
    <property type="protein sequence ID" value="MBU9711642.1"/>
    <property type="molecule type" value="Genomic_DNA"/>
</dbReference>
<evidence type="ECO:0000313" key="2">
    <source>
        <dbReference type="EMBL" id="MBU9711642.1"/>
    </source>
</evidence>
<dbReference type="RefSeq" id="WP_217065626.1">
    <property type="nucleotide sequence ID" value="NZ_JAHQCS010000079.1"/>
</dbReference>
<name>A0ABS6JD95_9BACI</name>
<keyword evidence="3" id="KW-1185">Reference proteome</keyword>
<proteinExistence type="predicted"/>
<feature type="transmembrane region" description="Helical" evidence="1">
    <location>
        <begin position="12"/>
        <end position="36"/>
    </location>
</feature>
<organism evidence="2 3">
    <name type="scientific">Evansella tamaricis</name>
    <dbReference type="NCBI Taxonomy" id="2069301"/>
    <lineage>
        <taxon>Bacteria</taxon>
        <taxon>Bacillati</taxon>
        <taxon>Bacillota</taxon>
        <taxon>Bacilli</taxon>
        <taxon>Bacillales</taxon>
        <taxon>Bacillaceae</taxon>
        <taxon>Evansella</taxon>
    </lineage>
</organism>
<reference evidence="2 3" key="1">
    <citation type="submission" date="2021-06" db="EMBL/GenBank/DDBJ databases">
        <title>Bacillus sp. RD4P76, an endophyte from a halophyte.</title>
        <authorList>
            <person name="Sun J.-Q."/>
        </authorList>
    </citation>
    <scope>NUCLEOTIDE SEQUENCE [LARGE SCALE GENOMIC DNA]</scope>
    <source>
        <strain evidence="2 3">CGMCC 1.15917</strain>
    </source>
</reference>
<keyword evidence="1" id="KW-1133">Transmembrane helix</keyword>
<keyword evidence="1" id="KW-0472">Membrane</keyword>
<sequence length="117" mass="13234">MNVLSEIWPLLIPFFIFGGLILFFFTCVAVIIIIFISYHKPGKKIISATKNLQHDLTNESVSEFISLITNAKRIPNHPVYWNTCRAAYSLISSSENIDRHLKENLKKALLSKGVTGL</sequence>
<evidence type="ECO:0000256" key="1">
    <source>
        <dbReference type="SAM" id="Phobius"/>
    </source>
</evidence>
<evidence type="ECO:0000313" key="3">
    <source>
        <dbReference type="Proteomes" id="UP000784880"/>
    </source>
</evidence>